<feature type="domain" description="ShKT" evidence="4">
    <location>
        <begin position="21"/>
        <end position="51"/>
    </location>
</feature>
<accession>A0A183DM41</accession>
<organism evidence="7">
    <name type="scientific">Gongylonema pulchrum</name>
    <dbReference type="NCBI Taxonomy" id="637853"/>
    <lineage>
        <taxon>Eukaryota</taxon>
        <taxon>Metazoa</taxon>
        <taxon>Ecdysozoa</taxon>
        <taxon>Nematoda</taxon>
        <taxon>Chromadorea</taxon>
        <taxon>Rhabditida</taxon>
        <taxon>Spirurina</taxon>
        <taxon>Spiruromorpha</taxon>
        <taxon>Spiruroidea</taxon>
        <taxon>Gongylonematidae</taxon>
        <taxon>Gongylonema</taxon>
    </lineage>
</organism>
<proteinExistence type="predicted"/>
<dbReference type="PROSITE" id="PS51670">
    <property type="entry name" value="SHKT"/>
    <property type="match status" value="1"/>
</dbReference>
<keyword evidence="3" id="KW-0472">Membrane</keyword>
<protein>
    <submittedName>
        <fullName evidence="7">ShKT domain-containing protein</fullName>
    </submittedName>
</protein>
<dbReference type="OrthoDB" id="5864476at2759"/>
<evidence type="ECO:0000313" key="7">
    <source>
        <dbReference type="WBParaSite" id="GPUH_0000979301-mRNA-1"/>
    </source>
</evidence>
<keyword evidence="3" id="KW-1133">Transmembrane helix</keyword>
<evidence type="ECO:0000256" key="2">
    <source>
        <dbReference type="SAM" id="MobiDB-lite"/>
    </source>
</evidence>
<comment type="caution">
    <text evidence="1">Lacks conserved residue(s) required for the propagation of feature annotation.</text>
</comment>
<keyword evidence="6" id="KW-1185">Reference proteome</keyword>
<feature type="transmembrane region" description="Helical" evidence="3">
    <location>
        <begin position="162"/>
        <end position="183"/>
    </location>
</feature>
<gene>
    <name evidence="5" type="ORF">GPUH_LOCUS9782</name>
</gene>
<reference evidence="7" key="1">
    <citation type="submission" date="2016-06" db="UniProtKB">
        <authorList>
            <consortium name="WormBaseParasite"/>
        </authorList>
    </citation>
    <scope>IDENTIFICATION</scope>
</reference>
<reference evidence="5 6" key="2">
    <citation type="submission" date="2018-11" db="EMBL/GenBank/DDBJ databases">
        <authorList>
            <consortium name="Pathogen Informatics"/>
        </authorList>
    </citation>
    <scope>NUCLEOTIDE SEQUENCE [LARGE SCALE GENOMIC DNA]</scope>
</reference>
<dbReference type="EMBL" id="UYRT01033719">
    <property type="protein sequence ID" value="VDK77355.1"/>
    <property type="molecule type" value="Genomic_DNA"/>
</dbReference>
<keyword evidence="3" id="KW-0812">Transmembrane</keyword>
<sequence>MLINWFTGSEVSTGGTKAEECKDTDKTCTPQSCLDRPYTARTKCAKTCGFCETGSSHGSLIDLRTPSIDQPDGGSIITLDTDDTSGSRPGTAKSGHSVVSGGDSRRPSTGGISSRTDSIRKPPSTPVFSLTTTRPPVGGKTRYPGRTGMSIVVILRFTRFEIAVLVLIVFFCFCTGFFLYLTFQK</sequence>
<evidence type="ECO:0000313" key="5">
    <source>
        <dbReference type="EMBL" id="VDK77355.1"/>
    </source>
</evidence>
<dbReference type="AlphaFoldDB" id="A0A183DM41"/>
<evidence type="ECO:0000256" key="3">
    <source>
        <dbReference type="SAM" id="Phobius"/>
    </source>
</evidence>
<name>A0A183DM41_9BILA</name>
<dbReference type="InterPro" id="IPR003582">
    <property type="entry name" value="ShKT_dom"/>
</dbReference>
<feature type="region of interest" description="Disordered" evidence="2">
    <location>
        <begin position="62"/>
        <end position="142"/>
    </location>
</feature>
<evidence type="ECO:0000259" key="4">
    <source>
        <dbReference type="PROSITE" id="PS51670"/>
    </source>
</evidence>
<evidence type="ECO:0000313" key="6">
    <source>
        <dbReference type="Proteomes" id="UP000271098"/>
    </source>
</evidence>
<dbReference type="Proteomes" id="UP000271098">
    <property type="component" value="Unassembled WGS sequence"/>
</dbReference>
<dbReference type="WBParaSite" id="GPUH_0000979301-mRNA-1">
    <property type="protein sequence ID" value="GPUH_0000979301-mRNA-1"/>
    <property type="gene ID" value="GPUH_0000979301"/>
</dbReference>
<evidence type="ECO:0000256" key="1">
    <source>
        <dbReference type="PROSITE-ProRule" id="PRU01005"/>
    </source>
</evidence>